<gene>
    <name evidence="4" type="ORF">FRACA_2280001</name>
</gene>
<accession>A0A2I2KRB0</accession>
<dbReference type="InterPro" id="IPR029052">
    <property type="entry name" value="Metallo-depent_PP-like"/>
</dbReference>
<evidence type="ECO:0000256" key="1">
    <source>
        <dbReference type="ARBA" id="ARBA00022630"/>
    </source>
</evidence>
<dbReference type="GO" id="GO:0016491">
    <property type="term" value="F:oxidoreductase activity"/>
    <property type="evidence" value="ECO:0007669"/>
    <property type="project" value="UniProtKB-KW"/>
</dbReference>
<name>A0A2I2KRB0_9ACTN</name>
<dbReference type="Pfam" id="PF00890">
    <property type="entry name" value="FAD_binding_2"/>
    <property type="match status" value="1"/>
</dbReference>
<dbReference type="SUPFAM" id="SSF56300">
    <property type="entry name" value="Metallo-dependent phosphatases"/>
    <property type="match status" value="1"/>
</dbReference>
<protein>
    <recommendedName>
        <fullName evidence="3">FAD-dependent oxidoreductase 2 FAD-binding domain-containing protein</fullName>
    </recommendedName>
</protein>
<reference evidence="4 5" key="1">
    <citation type="submission" date="2017-06" db="EMBL/GenBank/DDBJ databases">
        <authorList>
            <person name="Kim H.J."/>
            <person name="Triplett B.A."/>
        </authorList>
    </citation>
    <scope>NUCLEOTIDE SEQUENCE [LARGE SCALE GENOMIC DNA]</scope>
    <source>
        <strain evidence="4">FRACA_ARgP5</strain>
    </source>
</reference>
<dbReference type="AlphaFoldDB" id="A0A2I2KRB0"/>
<feature type="domain" description="FAD-dependent oxidoreductase 2 FAD-binding" evidence="3">
    <location>
        <begin position="39"/>
        <end position="131"/>
    </location>
</feature>
<dbReference type="Gene3D" id="3.50.50.60">
    <property type="entry name" value="FAD/NAD(P)-binding domain"/>
    <property type="match status" value="1"/>
</dbReference>
<sequence>MTGGAAIRGAVTGGAATGAAVTGGARRRPRSVAVPAECDVLVLGGGPAGTWAALGAASSGARVTLVDKGYCGTSGSTAAAGNNLWLLPPDGPARTEAVAAREVAGGHLTDRRWMSRALDRTWDAVGQLADACGSVVDVAGLRVAFLGLIELSGRMDLDERAYARLMRLEPGGVDVLITHDGPYGMSRDLRGGVQGSAKLTRLLEHLQPRLHVSGHYHHLNGPRVYGRTTSYALAQLVRPKVTRWEPETTNPEQRVTAGSVGLLDTGIGDFTYLDDDWLAEVRGDALDLTALVAAAC</sequence>
<dbReference type="InterPro" id="IPR036188">
    <property type="entry name" value="FAD/NAD-bd_sf"/>
</dbReference>
<evidence type="ECO:0000313" key="5">
    <source>
        <dbReference type="Proteomes" id="UP000234331"/>
    </source>
</evidence>
<dbReference type="EMBL" id="FZMO01000144">
    <property type="protein sequence ID" value="SNQ48189.1"/>
    <property type="molecule type" value="Genomic_DNA"/>
</dbReference>
<dbReference type="Gene3D" id="3.60.21.10">
    <property type="match status" value="1"/>
</dbReference>
<evidence type="ECO:0000313" key="4">
    <source>
        <dbReference type="EMBL" id="SNQ48189.1"/>
    </source>
</evidence>
<keyword evidence="5" id="KW-1185">Reference proteome</keyword>
<evidence type="ECO:0000256" key="2">
    <source>
        <dbReference type="ARBA" id="ARBA00023002"/>
    </source>
</evidence>
<evidence type="ECO:0000259" key="3">
    <source>
        <dbReference type="Pfam" id="PF00890"/>
    </source>
</evidence>
<dbReference type="SUPFAM" id="SSF51905">
    <property type="entry name" value="FAD/NAD(P)-binding domain"/>
    <property type="match status" value="1"/>
</dbReference>
<dbReference type="Proteomes" id="UP000234331">
    <property type="component" value="Unassembled WGS sequence"/>
</dbReference>
<keyword evidence="2" id="KW-0560">Oxidoreductase</keyword>
<organism evidence="4 5">
    <name type="scientific">Frankia canadensis</name>
    <dbReference type="NCBI Taxonomy" id="1836972"/>
    <lineage>
        <taxon>Bacteria</taxon>
        <taxon>Bacillati</taxon>
        <taxon>Actinomycetota</taxon>
        <taxon>Actinomycetes</taxon>
        <taxon>Frankiales</taxon>
        <taxon>Frankiaceae</taxon>
        <taxon>Frankia</taxon>
    </lineage>
</organism>
<keyword evidence="1" id="KW-0285">Flavoprotein</keyword>
<proteinExistence type="predicted"/>
<dbReference type="InterPro" id="IPR003953">
    <property type="entry name" value="FAD-dep_OxRdtase_2_FAD-bd"/>
</dbReference>